<dbReference type="EMBL" id="KZ613483">
    <property type="protein sequence ID" value="PMD21023.1"/>
    <property type="molecule type" value="Genomic_DNA"/>
</dbReference>
<evidence type="ECO:0000313" key="3">
    <source>
        <dbReference type="Proteomes" id="UP000235672"/>
    </source>
</evidence>
<dbReference type="Proteomes" id="UP000235672">
    <property type="component" value="Unassembled WGS sequence"/>
</dbReference>
<dbReference type="OrthoDB" id="3560160at2759"/>
<accession>A0A2J6Q456</accession>
<evidence type="ECO:0000313" key="2">
    <source>
        <dbReference type="EMBL" id="PMD21023.1"/>
    </source>
</evidence>
<gene>
    <name evidence="2" type="ORF">NA56DRAFT_689521</name>
</gene>
<evidence type="ECO:0000256" key="1">
    <source>
        <dbReference type="SAM" id="MobiDB-lite"/>
    </source>
</evidence>
<feature type="compositionally biased region" description="Basic and acidic residues" evidence="1">
    <location>
        <begin position="524"/>
        <end position="542"/>
    </location>
</feature>
<feature type="region of interest" description="Disordered" evidence="1">
    <location>
        <begin position="38"/>
        <end position="63"/>
    </location>
</feature>
<name>A0A2J6Q456_9HELO</name>
<feature type="region of interest" description="Disordered" evidence="1">
    <location>
        <begin position="520"/>
        <end position="542"/>
    </location>
</feature>
<keyword evidence="3" id="KW-1185">Reference proteome</keyword>
<feature type="compositionally biased region" description="Polar residues" evidence="1">
    <location>
        <begin position="315"/>
        <end position="325"/>
    </location>
</feature>
<sequence>MLKLTGYYTNFRRVTSNMSAPGFTMAAVAMMQIQQRAALEKPDTNSKRLSSHQSPPSPDAFPRLKLGHRFKFKPLRRVLPSPYGTELLIAKGFYIDENQIIQKNPNSSFASVATQQNTTAFKAKSLSAPQGEVHAQPSENPLSGLSFTLDHLATTPVLSIKRPNMASTGIDSTKDLYTFASEQLSATDLTNIAPKTSFASTTNIAAMSLGQASSAKVIDTTSTSPAIGHDLGTSTFTSSPEKLNGVILRPNTPIASSPASIGSNESNFDLASSVDSSLYESPELGAATSIQIRKVSGTDLKLFYKSGQLAPEDTGSPQRAATPRNTARRLPTTGQVNDFKNSNPVSKQLEKSKFSTSNGLNSRYGSFERIEQLTTSAKQSLGTGGDVFGVDDFTRRSKNYGIGAKVRYANDAQNVIMEDKSGSESGKKLVGMSTNSMTSDISSTGSSSKSVTSECKAQIPHDAYPPRVSSLPASDKDVLYRLSRPTKASLARAQANTQAPLTKSGTMASVKKFLTRPSMLAGRGRPDVSLDKSRGIGGTDKKSSTTANIACLVSSTNATGDDNEPPTLPAARPNVERHCSEGGQQHENYQQELQRELDRLRGIVAITTSLPSVYADFNQLSAQAQSITSSLTLMANQVDDQEARNRLWNVIRAVGESLALTNPNTSAIIAFSDANQRLLTTTACLAESATAFAGRVAQTNATQ</sequence>
<dbReference type="AlphaFoldDB" id="A0A2J6Q456"/>
<feature type="region of interest" description="Disordered" evidence="1">
    <location>
        <begin position="308"/>
        <end position="358"/>
    </location>
</feature>
<proteinExistence type="predicted"/>
<reference evidence="2 3" key="1">
    <citation type="submission" date="2016-05" db="EMBL/GenBank/DDBJ databases">
        <title>A degradative enzymes factory behind the ericoid mycorrhizal symbiosis.</title>
        <authorList>
            <consortium name="DOE Joint Genome Institute"/>
            <person name="Martino E."/>
            <person name="Morin E."/>
            <person name="Grelet G."/>
            <person name="Kuo A."/>
            <person name="Kohler A."/>
            <person name="Daghino S."/>
            <person name="Barry K."/>
            <person name="Choi C."/>
            <person name="Cichocki N."/>
            <person name="Clum A."/>
            <person name="Copeland A."/>
            <person name="Hainaut M."/>
            <person name="Haridas S."/>
            <person name="Labutti K."/>
            <person name="Lindquist E."/>
            <person name="Lipzen A."/>
            <person name="Khouja H.-R."/>
            <person name="Murat C."/>
            <person name="Ohm R."/>
            <person name="Olson A."/>
            <person name="Spatafora J."/>
            <person name="Veneault-Fourrey C."/>
            <person name="Henrissat B."/>
            <person name="Grigoriev I."/>
            <person name="Martin F."/>
            <person name="Perotto S."/>
        </authorList>
    </citation>
    <scope>NUCLEOTIDE SEQUENCE [LARGE SCALE GENOMIC DNA]</scope>
    <source>
        <strain evidence="2 3">UAMH 7357</strain>
    </source>
</reference>
<organism evidence="2 3">
    <name type="scientific">Hyaloscypha hepaticicola</name>
    <dbReference type="NCBI Taxonomy" id="2082293"/>
    <lineage>
        <taxon>Eukaryota</taxon>
        <taxon>Fungi</taxon>
        <taxon>Dikarya</taxon>
        <taxon>Ascomycota</taxon>
        <taxon>Pezizomycotina</taxon>
        <taxon>Leotiomycetes</taxon>
        <taxon>Helotiales</taxon>
        <taxon>Hyaloscyphaceae</taxon>
        <taxon>Hyaloscypha</taxon>
    </lineage>
</organism>
<protein>
    <submittedName>
        <fullName evidence="2">Uncharacterized protein</fullName>
    </submittedName>
</protein>
<feature type="compositionally biased region" description="Polar residues" evidence="1">
    <location>
        <begin position="332"/>
        <end position="346"/>
    </location>
</feature>